<dbReference type="Gene3D" id="3.30.70.1440">
    <property type="entry name" value="Multidrug efflux transporter AcrB pore domain"/>
    <property type="match status" value="1"/>
</dbReference>
<keyword evidence="1" id="KW-1133">Transmembrane helix</keyword>
<dbReference type="SUPFAM" id="SSF82714">
    <property type="entry name" value="Multidrug efflux transporter AcrB TolC docking domain, DN and DC subdomains"/>
    <property type="match status" value="2"/>
</dbReference>
<keyword evidence="1" id="KW-0812">Transmembrane</keyword>
<feature type="transmembrane region" description="Helical" evidence="1">
    <location>
        <begin position="950"/>
        <end position="972"/>
    </location>
</feature>
<dbReference type="Pfam" id="PF00873">
    <property type="entry name" value="ACR_tran"/>
    <property type="match status" value="1"/>
</dbReference>
<reference evidence="3" key="1">
    <citation type="journal article" date="2019" name="Int. J. Syst. Evol. Microbiol.">
        <title>The Global Catalogue of Microorganisms (GCM) 10K type strain sequencing project: providing services to taxonomists for standard genome sequencing and annotation.</title>
        <authorList>
            <consortium name="The Broad Institute Genomics Platform"/>
            <consortium name="The Broad Institute Genome Sequencing Center for Infectious Disease"/>
            <person name="Wu L."/>
            <person name="Ma J."/>
        </authorList>
    </citation>
    <scope>NUCLEOTIDE SEQUENCE [LARGE SCALE GENOMIC DNA]</scope>
    <source>
        <strain evidence="3">JCM 15089</strain>
    </source>
</reference>
<keyword evidence="3" id="KW-1185">Reference proteome</keyword>
<feature type="transmembrane region" description="Helical" evidence="1">
    <location>
        <begin position="430"/>
        <end position="450"/>
    </location>
</feature>
<dbReference type="Gene3D" id="3.30.2090.10">
    <property type="entry name" value="Multidrug efflux transporter AcrB TolC docking domain, DN and DC subdomains"/>
    <property type="match status" value="2"/>
</dbReference>
<dbReference type="InterPro" id="IPR001036">
    <property type="entry name" value="Acrflvin-R"/>
</dbReference>
<organism evidence="2 3">
    <name type="scientific">Rhizomicrobium electricum</name>
    <dbReference type="NCBI Taxonomy" id="480070"/>
    <lineage>
        <taxon>Bacteria</taxon>
        <taxon>Pseudomonadati</taxon>
        <taxon>Pseudomonadota</taxon>
        <taxon>Alphaproteobacteria</taxon>
        <taxon>Micropepsales</taxon>
        <taxon>Micropepsaceae</taxon>
        <taxon>Rhizomicrobium</taxon>
    </lineage>
</organism>
<dbReference type="EMBL" id="BAAADD010000007">
    <property type="protein sequence ID" value="GAA0577935.1"/>
    <property type="molecule type" value="Genomic_DNA"/>
</dbReference>
<feature type="transmembrane region" description="Helical" evidence="1">
    <location>
        <begin position="978"/>
        <end position="1004"/>
    </location>
</feature>
<accession>A0ABP3PXE6</accession>
<evidence type="ECO:0000313" key="2">
    <source>
        <dbReference type="EMBL" id="GAA0577935.1"/>
    </source>
</evidence>
<protein>
    <submittedName>
        <fullName evidence="2">Efflux RND transporter permease subunit</fullName>
    </submittedName>
</protein>
<gene>
    <name evidence="2" type="ORF">GCM10008942_28540</name>
</gene>
<dbReference type="SUPFAM" id="SSF82693">
    <property type="entry name" value="Multidrug efflux transporter AcrB pore domain, PN1, PN2, PC1 and PC2 subdomains"/>
    <property type="match status" value="3"/>
</dbReference>
<feature type="transmembrane region" description="Helical" evidence="1">
    <location>
        <begin position="333"/>
        <end position="352"/>
    </location>
</feature>
<sequence length="1024" mass="109951">MNISEPFILRPVMTTLVTAAMLIFGIFGYTALPVSELPNVDYPTIVVSASLPGADPQTMASSVATPIESQLSQIAGIDSMTSSSTLGSTQITIQFTLDRNIDAASQDVQQALSTVMRRLPRQMTTPPTLRKQNPADAPILLLAMSSPSLPLSKVNEFSNLLFRQLSVINGVANVNVFGSQKYAVRIQANPAALAARQIGIDQLASAVDNANPNLATGSLNGPTRAQVIDVNGQLNNATEFSRQVIAYRDGAPVRLGDVAQVKDSVENIRTANWFNGKRAIVLAIFRQPGANTIQVVNDIKKLLPQFMLQLPASMQLETVYDRSASIRASVEDVQTTLIISALLVVVVIFLFLRTFRATIIPSLALPIAVVGTFAGMSFLGFSLDNLSLMALTLSVGFVVDDAIVMLENIVRHIEQGETAFDAALKGAKEIAFTILSMTVSLAAVFIPVMFMGGMVGRLLTEFAVTIVLAIFISGVVSVTLTPMLCSRFLKDQHGEQNAIQRWSERTFAAMQHAYEGSLQWGLHHSRVILMVFFGSLAATVLLFRYMPQDFIPSSDIGMIQGNTESANGTAYEQMSKYQQKVAAIAQADPNVEAVMSRNDTNTGGFFIRLKDRSERPLTADRVIDSLRKQVGRVPGINTFFRNPPSINIGGARTNSQYQYSLQDIDLGELQDATTRLTSALKDEPGFQDVDNDLRLTTPTVSVAIDRDRAASLGVTPEAVETALGTAFGGQQVSQIYGSSDQYQVIMELEPRYQADPSALNRLYVTSQSGTQVPLSAVTRIGSSITPQSVNHLGQLPSATISFNLGQGMALSQALAAIERAKREVGIPDTVRTSAQGTAAAFQSSMSNIALLLAIAIVVVYIVLGILYESFVHPLTILSGLPSAAVGALLTLLLFGVPLSIYAFVGMIMLIGIVKKNAIMMIDFALGRQRGEGVDAATAIYEAAIVRFRPIMMTTMAALMGTLPIAIGLGAGSEARRPLGLAVVGGLMLSQLLTLYITPVIYVYMDKLGTKLGARDPAARPSPAE</sequence>
<dbReference type="PANTHER" id="PTHR32063">
    <property type="match status" value="1"/>
</dbReference>
<evidence type="ECO:0000313" key="3">
    <source>
        <dbReference type="Proteomes" id="UP001499951"/>
    </source>
</evidence>
<dbReference type="Gene3D" id="3.30.70.1430">
    <property type="entry name" value="Multidrug efflux transporter AcrB pore domain"/>
    <property type="match status" value="2"/>
</dbReference>
<feature type="transmembrane region" description="Helical" evidence="1">
    <location>
        <begin position="900"/>
        <end position="918"/>
    </location>
</feature>
<keyword evidence="1" id="KW-0472">Membrane</keyword>
<name>A0ABP3PXE6_9PROT</name>
<dbReference type="PANTHER" id="PTHR32063:SF21">
    <property type="entry name" value="MULTIDRUG RESISTANCE PROTEIN MDTB"/>
    <property type="match status" value="1"/>
</dbReference>
<feature type="transmembrane region" description="Helical" evidence="1">
    <location>
        <begin position="462"/>
        <end position="485"/>
    </location>
</feature>
<feature type="transmembrane region" description="Helical" evidence="1">
    <location>
        <begin position="527"/>
        <end position="546"/>
    </location>
</feature>
<comment type="caution">
    <text evidence="2">The sequence shown here is derived from an EMBL/GenBank/DDBJ whole genome shotgun (WGS) entry which is preliminary data.</text>
</comment>
<proteinExistence type="predicted"/>
<dbReference type="PRINTS" id="PR00702">
    <property type="entry name" value="ACRIFLAVINRP"/>
</dbReference>
<feature type="transmembrane region" description="Helical" evidence="1">
    <location>
        <begin position="12"/>
        <end position="32"/>
    </location>
</feature>
<feature type="transmembrane region" description="Helical" evidence="1">
    <location>
        <begin position="848"/>
        <end position="867"/>
    </location>
</feature>
<dbReference type="Gene3D" id="3.30.70.1320">
    <property type="entry name" value="Multidrug efflux transporter AcrB pore domain like"/>
    <property type="match status" value="1"/>
</dbReference>
<dbReference type="RefSeq" id="WP_166936094.1">
    <property type="nucleotide sequence ID" value="NZ_BAAADD010000007.1"/>
</dbReference>
<dbReference type="SUPFAM" id="SSF82866">
    <property type="entry name" value="Multidrug efflux transporter AcrB transmembrane domain"/>
    <property type="match status" value="2"/>
</dbReference>
<dbReference type="Gene3D" id="1.20.1640.10">
    <property type="entry name" value="Multidrug efflux transporter AcrB transmembrane domain"/>
    <property type="match status" value="2"/>
</dbReference>
<dbReference type="Proteomes" id="UP001499951">
    <property type="component" value="Unassembled WGS sequence"/>
</dbReference>
<feature type="transmembrane region" description="Helical" evidence="1">
    <location>
        <begin position="359"/>
        <end position="381"/>
    </location>
</feature>
<dbReference type="InterPro" id="IPR027463">
    <property type="entry name" value="AcrB_DN_DC_subdom"/>
</dbReference>
<evidence type="ECO:0000256" key="1">
    <source>
        <dbReference type="SAM" id="Phobius"/>
    </source>
</evidence>